<dbReference type="InterPro" id="IPR011009">
    <property type="entry name" value="Kinase-like_dom_sf"/>
</dbReference>
<dbReference type="EMBL" id="MLFT02000004">
    <property type="protein sequence ID" value="PHT49359.1"/>
    <property type="molecule type" value="Genomic_DNA"/>
</dbReference>
<proteinExistence type="predicted"/>
<dbReference type="AlphaFoldDB" id="A0A2G2WW12"/>
<evidence type="ECO:0000256" key="5">
    <source>
        <dbReference type="ARBA" id="ARBA00022989"/>
    </source>
</evidence>
<sequence>MNAREFDMKNLGVADVILGIRIHRTPQGLALSQSHYIENVLDKFKYIEFGIVKTPLDASFALRKNEDKAGEEEEWLQNFLEDILYWPKPMAPVFIHCDSQAAIDYVKSKDNMSDPLTKGLSREGLERISKRMGLRPRTSSLPPEIGNLKVETLIDLSMNQFSNGIPREIGGLRTLVHLSLRHNKFHGSIPDSVNNMCPSMPKFIKAQIRSEISIAVKVFDLQLDAVFKSFDTECEVLHILRHRNLVKVITSCSNLDFKDLVLEYMPNGSLHKYLYSHNYFLDIRQRLSTMIDVACALKYLHHGCSSLVIHCDLNPSNVLLDEDMVAHLSDFGISKLLGEDQEYGLEGLVSTKCDVYSYGVMLLETFTTRRPNEFEGDLILKQWVSYSLPDVVMDVIDANLVTQMGSRLQMVLNVVASIIKVELDCCAESPARRTNMKDVVGILQKINIQLLSC</sequence>
<organism evidence="8 9">
    <name type="scientific">Capsicum baccatum</name>
    <name type="common">Peruvian pepper</name>
    <dbReference type="NCBI Taxonomy" id="33114"/>
    <lineage>
        <taxon>Eukaryota</taxon>
        <taxon>Viridiplantae</taxon>
        <taxon>Streptophyta</taxon>
        <taxon>Embryophyta</taxon>
        <taxon>Tracheophyta</taxon>
        <taxon>Spermatophyta</taxon>
        <taxon>Magnoliopsida</taxon>
        <taxon>eudicotyledons</taxon>
        <taxon>Gunneridae</taxon>
        <taxon>Pentapetalae</taxon>
        <taxon>asterids</taxon>
        <taxon>lamiids</taxon>
        <taxon>Solanales</taxon>
        <taxon>Solanaceae</taxon>
        <taxon>Solanoideae</taxon>
        <taxon>Capsiceae</taxon>
        <taxon>Capsicum</taxon>
    </lineage>
</organism>
<dbReference type="Gene3D" id="1.10.510.10">
    <property type="entry name" value="Transferase(Phosphotransferase) domain 1"/>
    <property type="match status" value="1"/>
</dbReference>
<dbReference type="GO" id="GO:0005524">
    <property type="term" value="F:ATP binding"/>
    <property type="evidence" value="ECO:0007669"/>
    <property type="project" value="InterPro"/>
</dbReference>
<dbReference type="PANTHER" id="PTHR48008">
    <property type="entry name" value="LEUCINE-RICH REPEAT RECEPTOR-LIKE PROTEIN KINASE IMK3-RELATED"/>
    <property type="match status" value="1"/>
</dbReference>
<evidence type="ECO:0000256" key="6">
    <source>
        <dbReference type="ARBA" id="ARBA00023136"/>
    </source>
</evidence>
<dbReference type="InterPro" id="IPR000719">
    <property type="entry name" value="Prot_kinase_dom"/>
</dbReference>
<dbReference type="InterPro" id="IPR001245">
    <property type="entry name" value="Ser-Thr/Tyr_kinase_cat_dom"/>
</dbReference>
<keyword evidence="3" id="KW-0812">Transmembrane</keyword>
<dbReference type="Proteomes" id="UP000224567">
    <property type="component" value="Unassembled WGS sequence"/>
</dbReference>
<dbReference type="InterPro" id="IPR032675">
    <property type="entry name" value="LRR_dom_sf"/>
</dbReference>
<protein>
    <recommendedName>
        <fullName evidence="7">Protein kinase domain-containing protein</fullName>
    </recommendedName>
</protein>
<feature type="domain" description="Protein kinase" evidence="7">
    <location>
        <begin position="175"/>
        <end position="450"/>
    </location>
</feature>
<keyword evidence="6" id="KW-0472">Membrane</keyword>
<evidence type="ECO:0000313" key="8">
    <source>
        <dbReference type="EMBL" id="PHT49359.1"/>
    </source>
</evidence>
<evidence type="ECO:0000259" key="7">
    <source>
        <dbReference type="PROSITE" id="PS50011"/>
    </source>
</evidence>
<keyword evidence="9" id="KW-1185">Reference proteome</keyword>
<evidence type="ECO:0000313" key="9">
    <source>
        <dbReference type="Proteomes" id="UP000224567"/>
    </source>
</evidence>
<evidence type="ECO:0000256" key="3">
    <source>
        <dbReference type="ARBA" id="ARBA00022692"/>
    </source>
</evidence>
<dbReference type="OrthoDB" id="1668230at2759"/>
<evidence type="ECO:0000256" key="4">
    <source>
        <dbReference type="ARBA" id="ARBA00022737"/>
    </source>
</evidence>
<comment type="caution">
    <text evidence="8">The sequence shown here is derived from an EMBL/GenBank/DDBJ whole genome shotgun (WGS) entry which is preliminary data.</text>
</comment>
<keyword evidence="4" id="KW-0677">Repeat</keyword>
<keyword evidence="5" id="KW-1133">Transmembrane helix</keyword>
<keyword evidence="2" id="KW-0433">Leucine-rich repeat</keyword>
<dbReference type="InterPro" id="IPR052451">
    <property type="entry name" value="Ser/Thr_kinase-like"/>
</dbReference>
<dbReference type="Gene3D" id="3.80.10.10">
    <property type="entry name" value="Ribonuclease Inhibitor"/>
    <property type="match status" value="1"/>
</dbReference>
<dbReference type="GO" id="GO:0004672">
    <property type="term" value="F:protein kinase activity"/>
    <property type="evidence" value="ECO:0007669"/>
    <property type="project" value="InterPro"/>
</dbReference>
<reference evidence="8 9" key="1">
    <citation type="journal article" date="2017" name="Genome Biol.">
        <title>New reference genome sequences of hot pepper reveal the massive evolution of plant disease-resistance genes by retroduplication.</title>
        <authorList>
            <person name="Kim S."/>
            <person name="Park J."/>
            <person name="Yeom S.I."/>
            <person name="Kim Y.M."/>
            <person name="Seo E."/>
            <person name="Kim K.T."/>
            <person name="Kim M.S."/>
            <person name="Lee J.M."/>
            <person name="Cheong K."/>
            <person name="Shin H.S."/>
            <person name="Kim S.B."/>
            <person name="Han K."/>
            <person name="Lee J."/>
            <person name="Park M."/>
            <person name="Lee H.A."/>
            <person name="Lee H.Y."/>
            <person name="Lee Y."/>
            <person name="Oh S."/>
            <person name="Lee J.H."/>
            <person name="Choi E."/>
            <person name="Choi E."/>
            <person name="Lee S.E."/>
            <person name="Jeon J."/>
            <person name="Kim H."/>
            <person name="Choi G."/>
            <person name="Song H."/>
            <person name="Lee J."/>
            <person name="Lee S.C."/>
            <person name="Kwon J.K."/>
            <person name="Lee H.Y."/>
            <person name="Koo N."/>
            <person name="Hong Y."/>
            <person name="Kim R.W."/>
            <person name="Kang W.H."/>
            <person name="Huh J.H."/>
            <person name="Kang B.C."/>
            <person name="Yang T.J."/>
            <person name="Lee Y.H."/>
            <person name="Bennetzen J.L."/>
            <person name="Choi D."/>
        </authorList>
    </citation>
    <scope>NUCLEOTIDE SEQUENCE [LARGE SCALE GENOMIC DNA]</scope>
    <source>
        <strain evidence="9">cv. PBC81</strain>
    </source>
</reference>
<evidence type="ECO:0000256" key="1">
    <source>
        <dbReference type="ARBA" id="ARBA00004370"/>
    </source>
</evidence>
<comment type="subcellular location">
    <subcellularLocation>
        <location evidence="1">Membrane</location>
    </subcellularLocation>
</comment>
<name>A0A2G2WW12_CAPBA</name>
<dbReference type="Pfam" id="PF00560">
    <property type="entry name" value="LRR_1"/>
    <property type="match status" value="1"/>
</dbReference>
<dbReference type="Gene3D" id="3.30.200.20">
    <property type="entry name" value="Phosphorylase Kinase, domain 1"/>
    <property type="match status" value="1"/>
</dbReference>
<dbReference type="SUPFAM" id="SSF56112">
    <property type="entry name" value="Protein kinase-like (PK-like)"/>
    <property type="match status" value="1"/>
</dbReference>
<accession>A0A2G2WW12</accession>
<dbReference type="SUPFAM" id="SSF52058">
    <property type="entry name" value="L domain-like"/>
    <property type="match status" value="1"/>
</dbReference>
<dbReference type="Pfam" id="PF07714">
    <property type="entry name" value="PK_Tyr_Ser-Thr"/>
    <property type="match status" value="2"/>
</dbReference>
<gene>
    <name evidence="8" type="ORF">CQW23_09106</name>
</gene>
<dbReference type="GO" id="GO:0016020">
    <property type="term" value="C:membrane"/>
    <property type="evidence" value="ECO:0007669"/>
    <property type="project" value="UniProtKB-SubCell"/>
</dbReference>
<dbReference type="PROSITE" id="PS50011">
    <property type="entry name" value="PROTEIN_KINASE_DOM"/>
    <property type="match status" value="1"/>
</dbReference>
<dbReference type="PANTHER" id="PTHR48008:SF14">
    <property type="entry name" value="PROTEIN KINASE DOMAIN-CONTAINING PROTEIN"/>
    <property type="match status" value="1"/>
</dbReference>
<evidence type="ECO:0000256" key="2">
    <source>
        <dbReference type="ARBA" id="ARBA00022614"/>
    </source>
</evidence>
<reference evidence="9" key="2">
    <citation type="journal article" date="2017" name="J. Anim. Genet.">
        <title>Multiple reference genome sequences of hot pepper reveal the massive evolution of plant disease resistance genes by retroduplication.</title>
        <authorList>
            <person name="Kim S."/>
            <person name="Park J."/>
            <person name="Yeom S.-I."/>
            <person name="Kim Y.-M."/>
            <person name="Seo E."/>
            <person name="Kim K.-T."/>
            <person name="Kim M.-S."/>
            <person name="Lee J.M."/>
            <person name="Cheong K."/>
            <person name="Shin H.-S."/>
            <person name="Kim S.-B."/>
            <person name="Han K."/>
            <person name="Lee J."/>
            <person name="Park M."/>
            <person name="Lee H.-A."/>
            <person name="Lee H.-Y."/>
            <person name="Lee Y."/>
            <person name="Oh S."/>
            <person name="Lee J.H."/>
            <person name="Choi E."/>
            <person name="Choi E."/>
            <person name="Lee S.E."/>
            <person name="Jeon J."/>
            <person name="Kim H."/>
            <person name="Choi G."/>
            <person name="Song H."/>
            <person name="Lee J."/>
            <person name="Lee S.-C."/>
            <person name="Kwon J.-K."/>
            <person name="Lee H.-Y."/>
            <person name="Koo N."/>
            <person name="Hong Y."/>
            <person name="Kim R.W."/>
            <person name="Kang W.-H."/>
            <person name="Huh J.H."/>
            <person name="Kang B.-C."/>
            <person name="Yang T.-J."/>
            <person name="Lee Y.-H."/>
            <person name="Bennetzen J.L."/>
            <person name="Choi D."/>
        </authorList>
    </citation>
    <scope>NUCLEOTIDE SEQUENCE [LARGE SCALE GENOMIC DNA]</scope>
    <source>
        <strain evidence="9">cv. PBC81</strain>
    </source>
</reference>
<dbReference type="InterPro" id="IPR001611">
    <property type="entry name" value="Leu-rich_rpt"/>
</dbReference>